<dbReference type="Proteomes" id="UP000799118">
    <property type="component" value="Unassembled WGS sequence"/>
</dbReference>
<gene>
    <name evidence="1" type="ORF">BT96DRAFT_886883</name>
</gene>
<reference evidence="1" key="1">
    <citation type="journal article" date="2019" name="Environ. Microbiol.">
        <title>Fungal ecological strategies reflected in gene transcription - a case study of two litter decomposers.</title>
        <authorList>
            <person name="Barbi F."/>
            <person name="Kohler A."/>
            <person name="Barry K."/>
            <person name="Baskaran P."/>
            <person name="Daum C."/>
            <person name="Fauchery L."/>
            <person name="Ihrmark K."/>
            <person name="Kuo A."/>
            <person name="LaButti K."/>
            <person name="Lipzen A."/>
            <person name="Morin E."/>
            <person name="Grigoriev I.V."/>
            <person name="Henrissat B."/>
            <person name="Lindahl B."/>
            <person name="Martin F."/>
        </authorList>
    </citation>
    <scope>NUCLEOTIDE SEQUENCE</scope>
    <source>
        <strain evidence="1">JB14</strain>
    </source>
</reference>
<dbReference type="AlphaFoldDB" id="A0A6A4H721"/>
<dbReference type="Pfam" id="PF19086">
    <property type="entry name" value="Terpene_syn_C_2"/>
    <property type="match status" value="1"/>
</dbReference>
<dbReference type="SUPFAM" id="SSF48576">
    <property type="entry name" value="Terpenoid synthases"/>
    <property type="match status" value="1"/>
</dbReference>
<dbReference type="InterPro" id="IPR008949">
    <property type="entry name" value="Isoprenoid_synthase_dom_sf"/>
</dbReference>
<name>A0A6A4H721_9AGAR</name>
<proteinExistence type="predicted"/>
<keyword evidence="2" id="KW-1185">Reference proteome</keyword>
<dbReference type="EMBL" id="ML769559">
    <property type="protein sequence ID" value="KAE9394019.1"/>
    <property type="molecule type" value="Genomic_DNA"/>
</dbReference>
<accession>A0A6A4H721</accession>
<organism evidence="1 2">
    <name type="scientific">Gymnopus androsaceus JB14</name>
    <dbReference type="NCBI Taxonomy" id="1447944"/>
    <lineage>
        <taxon>Eukaryota</taxon>
        <taxon>Fungi</taxon>
        <taxon>Dikarya</taxon>
        <taxon>Basidiomycota</taxon>
        <taxon>Agaricomycotina</taxon>
        <taxon>Agaricomycetes</taxon>
        <taxon>Agaricomycetidae</taxon>
        <taxon>Agaricales</taxon>
        <taxon>Marasmiineae</taxon>
        <taxon>Omphalotaceae</taxon>
        <taxon>Gymnopus</taxon>
    </lineage>
</organism>
<evidence type="ECO:0000313" key="1">
    <source>
        <dbReference type="EMBL" id="KAE9394019.1"/>
    </source>
</evidence>
<evidence type="ECO:0000313" key="2">
    <source>
        <dbReference type="Proteomes" id="UP000799118"/>
    </source>
</evidence>
<dbReference type="OrthoDB" id="3349471at2759"/>
<sequence>MAPFPSQPVDTVSVASYFSSFPVRNCEHDALRTIQTALKSAIYSCTAPGTKERRKAEYRHKNPAGNLFGLCLTLCEAERVGYVAQFIEFLCIVDDVMEDLPFMEACSEHAILREALSDGYQNQGYDDLVISRLRKFLRDIRMELMSENDPSSLLLLRILDNSLHHRDSLDVEFLTLDDYIPYRKMNFDYEFVCQLLRWAMKIPLRFSPEEELLVSRYEHSIGVIVGLTNDYFSWEMERNQPTDRLRNAVAVLMKEHSIPEPEAKVILKKYITDEEKRAIELKHEMNCNADDFELATRYLAALELFAAGYSFWCSTCPRYHRIQKE</sequence>
<protein>
    <submittedName>
        <fullName evidence="1">Terpenoid synthase</fullName>
    </submittedName>
</protein>
<dbReference type="Gene3D" id="1.10.600.10">
    <property type="entry name" value="Farnesyl Diphosphate Synthase"/>
    <property type="match status" value="1"/>
</dbReference>